<proteinExistence type="predicted"/>
<protein>
    <submittedName>
        <fullName evidence="1">Uncharacterized protein</fullName>
    </submittedName>
</protein>
<evidence type="ECO:0000313" key="2">
    <source>
        <dbReference type="Proteomes" id="UP000809789"/>
    </source>
</evidence>
<sequence length="145" mass="16272">MLKTSTEELKSVMHGNFETNFYAYRATIPYLLENKNTPVSYTMCTGAQGEFGIRALPAVSQGALFSMATAGMNELKGSNVRINEHYLAFRVEVDTSAEKTGAVKASKFANFYRQLLDRPDVSDCRVLIETEKDIDELRFRKKIAA</sequence>
<dbReference type="EMBL" id="JAESVG020000008">
    <property type="protein sequence ID" value="KAG8625478.1"/>
    <property type="molecule type" value="Genomic_DNA"/>
</dbReference>
<name>A0A8K0L479_9PEZI</name>
<reference evidence="1" key="1">
    <citation type="submission" date="2021-07" db="EMBL/GenBank/DDBJ databases">
        <title>Elsinoe batatas strain:CRI-CJ2 Genome sequencing and assembly.</title>
        <authorList>
            <person name="Huang L."/>
        </authorList>
    </citation>
    <scope>NUCLEOTIDE SEQUENCE</scope>
    <source>
        <strain evidence="1">CRI-CJ2</strain>
    </source>
</reference>
<organism evidence="1 2">
    <name type="scientific">Elsinoe batatas</name>
    <dbReference type="NCBI Taxonomy" id="2601811"/>
    <lineage>
        <taxon>Eukaryota</taxon>
        <taxon>Fungi</taxon>
        <taxon>Dikarya</taxon>
        <taxon>Ascomycota</taxon>
        <taxon>Pezizomycotina</taxon>
        <taxon>Dothideomycetes</taxon>
        <taxon>Dothideomycetidae</taxon>
        <taxon>Myriangiales</taxon>
        <taxon>Elsinoaceae</taxon>
        <taxon>Elsinoe</taxon>
    </lineage>
</organism>
<dbReference type="OrthoDB" id="10254221at2759"/>
<keyword evidence="2" id="KW-1185">Reference proteome</keyword>
<evidence type="ECO:0000313" key="1">
    <source>
        <dbReference type="EMBL" id="KAG8625478.1"/>
    </source>
</evidence>
<dbReference type="Proteomes" id="UP000809789">
    <property type="component" value="Unassembled WGS sequence"/>
</dbReference>
<gene>
    <name evidence="1" type="ORF">KVT40_007229</name>
</gene>
<comment type="caution">
    <text evidence="1">The sequence shown here is derived from an EMBL/GenBank/DDBJ whole genome shotgun (WGS) entry which is preliminary data.</text>
</comment>
<dbReference type="AlphaFoldDB" id="A0A8K0L479"/>
<accession>A0A8K0L479</accession>